<dbReference type="PRINTS" id="PR00705">
    <property type="entry name" value="PAPAIN"/>
</dbReference>
<proteinExistence type="inferred from homology"/>
<accession>A0A8J6L6W6</accession>
<dbReference type="InterPro" id="IPR013128">
    <property type="entry name" value="Peptidase_C1A"/>
</dbReference>
<keyword evidence="5" id="KW-1185">Reference proteome</keyword>
<feature type="chain" id="PRO_5035168857" description="Peptidase C1A papain C-terminal domain-containing protein" evidence="2">
    <location>
        <begin position="22"/>
        <end position="787"/>
    </location>
</feature>
<protein>
    <recommendedName>
        <fullName evidence="3">Peptidase C1A papain C-terminal domain-containing protein</fullName>
    </recommendedName>
</protein>
<dbReference type="InterPro" id="IPR000668">
    <property type="entry name" value="Peptidase_C1A_C"/>
</dbReference>
<reference evidence="4" key="1">
    <citation type="journal article" date="2020" name="J Insects Food Feed">
        <title>The yellow mealworm (Tenebrio molitor) genome: a resource for the emerging insects as food and feed industry.</title>
        <authorList>
            <person name="Eriksson T."/>
            <person name="Andere A."/>
            <person name="Kelstrup H."/>
            <person name="Emery V."/>
            <person name="Picard C."/>
        </authorList>
    </citation>
    <scope>NUCLEOTIDE SEQUENCE</scope>
    <source>
        <strain evidence="4">Stoneville</strain>
        <tissue evidence="4">Whole head</tissue>
    </source>
</reference>
<dbReference type="PROSITE" id="PS00639">
    <property type="entry name" value="THIOL_PROTEASE_HIS"/>
    <property type="match status" value="2"/>
</dbReference>
<dbReference type="Proteomes" id="UP000719412">
    <property type="component" value="Unassembled WGS sequence"/>
</dbReference>
<dbReference type="InterPro" id="IPR025660">
    <property type="entry name" value="Pept_his_AS"/>
</dbReference>
<dbReference type="CDD" id="cd02620">
    <property type="entry name" value="Peptidase_C1A_CathepsinB"/>
    <property type="match status" value="2"/>
</dbReference>
<feature type="domain" description="Peptidase C1A papain C-terminal" evidence="3">
    <location>
        <begin position="82"/>
        <end position="319"/>
    </location>
</feature>
<evidence type="ECO:0000313" key="4">
    <source>
        <dbReference type="EMBL" id="KAH0809870.1"/>
    </source>
</evidence>
<dbReference type="Pfam" id="PF00112">
    <property type="entry name" value="Peptidase_C1"/>
    <property type="match status" value="3"/>
</dbReference>
<evidence type="ECO:0000256" key="1">
    <source>
        <dbReference type="ARBA" id="ARBA00008455"/>
    </source>
</evidence>
<feature type="domain" description="Peptidase C1A papain C-terminal" evidence="3">
    <location>
        <begin position="544"/>
        <end position="774"/>
    </location>
</feature>
<dbReference type="PANTHER" id="PTHR12411">
    <property type="entry name" value="CYSTEINE PROTEASE FAMILY C1-RELATED"/>
    <property type="match status" value="1"/>
</dbReference>
<sequence>MFTNLVLIFVTTIALPDSAAPFSTSQSEDIIQINNMHTSWEAGPTPEDTIEEILQSLRGRVDTTKIEELSTLNHRSALFPDLPDSFDARENWPHCKDIIGTITRQGDCSSCWAHSSARAISDRICIESKGTTKVNISVEDLVTCCKTCSPTNGCEGGILGMAYKYWIDEGIGCKPMRSIFTKVAPECQKICTNSKYEKDYDQDKHYGQLYYRVKQKDVLQIQIEIMTHGPVSAIMEVMQDLVFYKQGVYRYSKGNYTNLHGVRILGWGVENDTSYWLVANSWGTEFGKLGGFLKIVKGSRQRRVITERICIESKGATKVNISVEDLVMRCKTCMSTNGCQSGKIDKAIEHWVSKGVVTGGLQDTNIGWKPIKPINTRTPPACKQIYTNSNYQIHYNNDKHFGETSYRVQRKDIVQRQIKIMMHGLVMSNFDVMNDFVSYIVVSIWLGVNHLNVESTVPTRRVIVKFNDREILITPDNDSAASLSTSQSEKIIQQINNMHTSWEAGPTPEDTIEEILQSLRGRVDTTKIEELSTLNHRSTLFPDLPDSFDAREKWPHCKDIMSTITRQGGCASCWAHSSARVISDRICIESKGTTKVNISVEDLVTCCKNCSSTNGCENGKLDVAYKYWIEEGIGCKPMRSIFTKVAPECQKICTNNKYGKDYDQDKHYGQLYYRVKQKDVLQIQIEIMTHGPVSAIIVVMQDLFFYKRGVYRYKLGNYSNHHSVRILGWGVENGTSYWMVANTWGTEFGKLGGFLKIVKGENHINIETWILAVCNNDKVKVRQEMYL</sequence>
<name>A0A8J6L6W6_TENMO</name>
<dbReference type="SMART" id="SM00645">
    <property type="entry name" value="Pept_C1"/>
    <property type="match status" value="2"/>
</dbReference>
<dbReference type="GO" id="GO:0008234">
    <property type="term" value="F:cysteine-type peptidase activity"/>
    <property type="evidence" value="ECO:0007669"/>
    <property type="project" value="InterPro"/>
</dbReference>
<dbReference type="InterPro" id="IPR038765">
    <property type="entry name" value="Papain-like_cys_pep_sf"/>
</dbReference>
<dbReference type="AlphaFoldDB" id="A0A8J6L6W6"/>
<organism evidence="4 5">
    <name type="scientific">Tenebrio molitor</name>
    <name type="common">Yellow mealworm beetle</name>
    <dbReference type="NCBI Taxonomy" id="7067"/>
    <lineage>
        <taxon>Eukaryota</taxon>
        <taxon>Metazoa</taxon>
        <taxon>Ecdysozoa</taxon>
        <taxon>Arthropoda</taxon>
        <taxon>Hexapoda</taxon>
        <taxon>Insecta</taxon>
        <taxon>Pterygota</taxon>
        <taxon>Neoptera</taxon>
        <taxon>Endopterygota</taxon>
        <taxon>Coleoptera</taxon>
        <taxon>Polyphaga</taxon>
        <taxon>Cucujiformia</taxon>
        <taxon>Tenebrionidae</taxon>
        <taxon>Tenebrio</taxon>
    </lineage>
</organism>
<evidence type="ECO:0000259" key="3">
    <source>
        <dbReference type="SMART" id="SM00645"/>
    </source>
</evidence>
<dbReference type="Gene3D" id="3.90.70.10">
    <property type="entry name" value="Cysteine proteinases"/>
    <property type="match status" value="3"/>
</dbReference>
<evidence type="ECO:0000313" key="5">
    <source>
        <dbReference type="Proteomes" id="UP000719412"/>
    </source>
</evidence>
<evidence type="ECO:0000256" key="2">
    <source>
        <dbReference type="SAM" id="SignalP"/>
    </source>
</evidence>
<dbReference type="EMBL" id="JABDTM020027857">
    <property type="protein sequence ID" value="KAH0809870.1"/>
    <property type="molecule type" value="Genomic_DNA"/>
</dbReference>
<keyword evidence="2" id="KW-0732">Signal</keyword>
<dbReference type="SUPFAM" id="SSF54001">
    <property type="entry name" value="Cysteine proteinases"/>
    <property type="match status" value="3"/>
</dbReference>
<dbReference type="GO" id="GO:0006508">
    <property type="term" value="P:proteolysis"/>
    <property type="evidence" value="ECO:0007669"/>
    <property type="project" value="InterPro"/>
</dbReference>
<feature type="signal peptide" evidence="2">
    <location>
        <begin position="1"/>
        <end position="21"/>
    </location>
</feature>
<comment type="similarity">
    <text evidence="1">Belongs to the peptidase C1 family.</text>
</comment>
<reference evidence="4" key="2">
    <citation type="submission" date="2021-08" db="EMBL/GenBank/DDBJ databases">
        <authorList>
            <person name="Eriksson T."/>
        </authorList>
    </citation>
    <scope>NUCLEOTIDE SEQUENCE</scope>
    <source>
        <strain evidence="4">Stoneville</strain>
        <tissue evidence="4">Whole head</tissue>
    </source>
</reference>
<gene>
    <name evidence="4" type="ORF">GEV33_012921</name>
</gene>
<comment type="caution">
    <text evidence="4">The sequence shown here is derived from an EMBL/GenBank/DDBJ whole genome shotgun (WGS) entry which is preliminary data.</text>
</comment>